<keyword evidence="6" id="KW-1185">Reference proteome</keyword>
<dbReference type="CDD" id="cd16841">
    <property type="entry name" value="RraA_family"/>
    <property type="match status" value="1"/>
</dbReference>
<keyword evidence="5" id="KW-0614">Plasmid</keyword>
<protein>
    <recommendedName>
        <fullName evidence="2">Putative 4-hydroxy-4-methyl-2-oxoglutarate aldolase</fullName>
    </recommendedName>
    <alternativeName>
        <fullName evidence="3">Regulator of ribonuclease activity homolog</fullName>
    </alternativeName>
    <alternativeName>
        <fullName evidence="4">RraA-like protein</fullName>
    </alternativeName>
</protein>
<evidence type="ECO:0000256" key="3">
    <source>
        <dbReference type="ARBA" id="ARBA00029596"/>
    </source>
</evidence>
<dbReference type="RefSeq" id="WP_262165445.1">
    <property type="nucleotide sequence ID" value="NZ_CP104964.1"/>
</dbReference>
<name>A0ABY6C6N1_9HYPH</name>
<dbReference type="Proteomes" id="UP001061862">
    <property type="component" value="Plasmid p_unnamed1"/>
</dbReference>
<reference evidence="5 6" key="1">
    <citation type="submission" date="2022-09" db="EMBL/GenBank/DDBJ databases">
        <title>Interaction between co-microsymbionts with complementary sets of symbiotic genes in legume-rhizobium systems.</title>
        <authorList>
            <person name="Safronova V."/>
            <person name="Sazanova A."/>
            <person name="Afonin A."/>
            <person name="Chirak E."/>
        </authorList>
    </citation>
    <scope>NUCLEOTIDE SEQUENCE [LARGE SCALE GENOMIC DNA]</scope>
    <source>
        <strain evidence="5 6">A18/4-1</strain>
        <plasmid evidence="5 6">p_unnamed1</plasmid>
    </source>
</reference>
<dbReference type="Pfam" id="PF03737">
    <property type="entry name" value="RraA-like"/>
    <property type="match status" value="1"/>
</dbReference>
<dbReference type="PANTHER" id="PTHR33254:SF4">
    <property type="entry name" value="4-HYDROXY-4-METHYL-2-OXOGLUTARATE ALDOLASE 3-RELATED"/>
    <property type="match status" value="1"/>
</dbReference>
<organism evidence="5 6">
    <name type="scientific">Devosia neptuniae</name>
    <dbReference type="NCBI Taxonomy" id="191302"/>
    <lineage>
        <taxon>Bacteria</taxon>
        <taxon>Pseudomonadati</taxon>
        <taxon>Pseudomonadota</taxon>
        <taxon>Alphaproteobacteria</taxon>
        <taxon>Hyphomicrobiales</taxon>
        <taxon>Devosiaceae</taxon>
        <taxon>Devosia</taxon>
    </lineage>
</organism>
<gene>
    <name evidence="5" type="ORF">N8A98_02295</name>
</gene>
<evidence type="ECO:0000256" key="4">
    <source>
        <dbReference type="ARBA" id="ARBA00030169"/>
    </source>
</evidence>
<dbReference type="InterPro" id="IPR005493">
    <property type="entry name" value="RraA/RraA-like"/>
</dbReference>
<dbReference type="SUPFAM" id="SSF89562">
    <property type="entry name" value="RraA-like"/>
    <property type="match status" value="1"/>
</dbReference>
<sequence length="217" mass="22683">MPTLYRTALPPGPLDQDLLALLADVETATIGHFESSGFIAADVRPVFPARAMGRAITVAAPGRDGRVIYMAIDTLEPGDVLVISRLEGDGLACVGGGVTAAAKAKGAAAIIVDGPCTDPTEIASNGLPVWCRGVSAKTTSRHTQLGGEINFPVSCGGTVVLPGYCVLADDSGIYIADPARMREVAVQAKSRQQRSLAVRQHLLSGHSIFDFDRENSQ</sequence>
<proteinExistence type="predicted"/>
<dbReference type="PANTHER" id="PTHR33254">
    <property type="entry name" value="4-HYDROXY-4-METHYL-2-OXOGLUTARATE ALDOLASE 3-RELATED"/>
    <property type="match status" value="1"/>
</dbReference>
<evidence type="ECO:0000313" key="6">
    <source>
        <dbReference type="Proteomes" id="UP001061862"/>
    </source>
</evidence>
<evidence type="ECO:0000256" key="1">
    <source>
        <dbReference type="ARBA" id="ARBA00001968"/>
    </source>
</evidence>
<dbReference type="InterPro" id="IPR036704">
    <property type="entry name" value="RraA/RraA-like_sf"/>
</dbReference>
<accession>A0ABY6C6N1</accession>
<dbReference type="EMBL" id="CP104964">
    <property type="protein sequence ID" value="UXN67909.1"/>
    <property type="molecule type" value="Genomic_DNA"/>
</dbReference>
<comment type="cofactor">
    <cofactor evidence="1">
        <name>a divalent metal cation</name>
        <dbReference type="ChEBI" id="CHEBI:60240"/>
    </cofactor>
</comment>
<geneLocation type="plasmid" evidence="5 6">
    <name>p_unnamed1</name>
</geneLocation>
<dbReference type="Gene3D" id="3.50.30.40">
    <property type="entry name" value="Ribonuclease E inhibitor RraA/RraA-like"/>
    <property type="match status" value="1"/>
</dbReference>
<evidence type="ECO:0000313" key="5">
    <source>
        <dbReference type="EMBL" id="UXN67909.1"/>
    </source>
</evidence>
<evidence type="ECO:0000256" key="2">
    <source>
        <dbReference type="ARBA" id="ARBA00016549"/>
    </source>
</evidence>